<evidence type="ECO:0000256" key="1">
    <source>
        <dbReference type="SAM" id="Phobius"/>
    </source>
</evidence>
<dbReference type="RefSeq" id="WP_395818130.1">
    <property type="nucleotide sequence ID" value="NZ_CP043494.1"/>
</dbReference>
<accession>A0ABY9WM55</accession>
<feature type="transmembrane region" description="Helical" evidence="1">
    <location>
        <begin position="82"/>
        <end position="103"/>
    </location>
</feature>
<sequence length="239" mass="24839">MDAYLEALKAYQSFNPAGWVAIYRLLPMWAGIVSCVVGIVLLLFGGGRLFRVLAGPMGALIGLAWTGVLLTKFGVSGADPRLATAAAAVLAVVGFLFPPAIVYLGVGIPVGLLGGEIAGPNDFLIGFGPGLILGGLVAAVLHRQVAAILSSMLGAWLLVIGAMAALHQFGGLVAAMASQPWGLLIAAGLFAIAGSVYQIAVRPSPEEAERQQAERQRLKVRQAEQKALEKRWSASRGGK</sequence>
<organism evidence="2 3">
    <name type="scientific">Archangium minus</name>
    <dbReference type="NCBI Taxonomy" id="83450"/>
    <lineage>
        <taxon>Bacteria</taxon>
        <taxon>Pseudomonadati</taxon>
        <taxon>Myxococcota</taxon>
        <taxon>Myxococcia</taxon>
        <taxon>Myxococcales</taxon>
        <taxon>Cystobacterineae</taxon>
        <taxon>Archangiaceae</taxon>
        <taxon>Archangium</taxon>
    </lineage>
</organism>
<dbReference type="EMBL" id="CP043494">
    <property type="protein sequence ID" value="WNG44720.1"/>
    <property type="molecule type" value="Genomic_DNA"/>
</dbReference>
<keyword evidence="1" id="KW-0812">Transmembrane</keyword>
<keyword evidence="1" id="KW-0472">Membrane</keyword>
<feature type="transmembrane region" description="Helical" evidence="1">
    <location>
        <begin position="50"/>
        <end position="70"/>
    </location>
</feature>
<keyword evidence="1" id="KW-1133">Transmembrane helix</keyword>
<proteinExistence type="predicted"/>
<name>A0ABY9WM55_9BACT</name>
<gene>
    <name evidence="2" type="ORF">F0U60_11925</name>
</gene>
<evidence type="ECO:0000313" key="3">
    <source>
        <dbReference type="Proteomes" id="UP001611383"/>
    </source>
</evidence>
<reference evidence="2 3" key="1">
    <citation type="submission" date="2019-08" db="EMBL/GenBank/DDBJ databases">
        <title>Archangium and Cystobacter genomes.</title>
        <authorList>
            <person name="Chen I.-C.K."/>
            <person name="Wielgoss S."/>
        </authorList>
    </citation>
    <scope>NUCLEOTIDE SEQUENCE [LARGE SCALE GENOMIC DNA]</scope>
    <source>
        <strain evidence="2 3">Cbm 6</strain>
    </source>
</reference>
<feature type="transmembrane region" description="Helical" evidence="1">
    <location>
        <begin position="123"/>
        <end position="141"/>
    </location>
</feature>
<feature type="transmembrane region" description="Helical" evidence="1">
    <location>
        <begin position="181"/>
        <end position="201"/>
    </location>
</feature>
<evidence type="ECO:0000313" key="2">
    <source>
        <dbReference type="EMBL" id="WNG44720.1"/>
    </source>
</evidence>
<dbReference type="Proteomes" id="UP001611383">
    <property type="component" value="Chromosome"/>
</dbReference>
<feature type="transmembrane region" description="Helical" evidence="1">
    <location>
        <begin position="21"/>
        <end position="44"/>
    </location>
</feature>
<feature type="transmembrane region" description="Helical" evidence="1">
    <location>
        <begin position="153"/>
        <end position="175"/>
    </location>
</feature>
<protein>
    <submittedName>
        <fullName evidence="2">Uncharacterized protein</fullName>
    </submittedName>
</protein>
<keyword evidence="3" id="KW-1185">Reference proteome</keyword>